<evidence type="ECO:0000256" key="3">
    <source>
        <dbReference type="ARBA" id="ARBA00022457"/>
    </source>
</evidence>
<evidence type="ECO:0000256" key="7">
    <source>
        <dbReference type="ARBA" id="ARBA00022801"/>
    </source>
</evidence>
<comment type="similarity">
    <text evidence="2">Belongs to the Nudix hydrolase family.</text>
</comment>
<dbReference type="InterPro" id="IPR000086">
    <property type="entry name" value="NUDIX_hydrolase_dom"/>
</dbReference>
<evidence type="ECO:0000256" key="2">
    <source>
        <dbReference type="ARBA" id="ARBA00005582"/>
    </source>
</evidence>
<evidence type="ECO:0000256" key="15">
    <source>
        <dbReference type="ARBA" id="ARBA00041979"/>
    </source>
</evidence>
<comment type="cofactor">
    <cofactor evidence="1">
        <name>Mg(2+)</name>
        <dbReference type="ChEBI" id="CHEBI:18420"/>
    </cofactor>
</comment>
<evidence type="ECO:0000313" key="18">
    <source>
        <dbReference type="EMBL" id="MFA9476925.1"/>
    </source>
</evidence>
<keyword evidence="8" id="KW-0460">Magnesium</keyword>
<protein>
    <recommendedName>
        <fullName evidence="13">8-oxo-dGTP diphosphatase</fullName>
        <ecNumber evidence="12">3.6.1.55</ecNumber>
    </recommendedName>
    <alternativeName>
        <fullName evidence="16">7,8-dihydro-8-oxoguanine-triphosphatase</fullName>
    </alternativeName>
    <alternativeName>
        <fullName evidence="15">Mutator protein MutT</fullName>
    </alternativeName>
    <alternativeName>
        <fullName evidence="14">dGTP pyrophosphohydrolase</fullName>
    </alternativeName>
</protein>
<evidence type="ECO:0000259" key="17">
    <source>
        <dbReference type="PROSITE" id="PS51462"/>
    </source>
</evidence>
<evidence type="ECO:0000256" key="13">
    <source>
        <dbReference type="ARBA" id="ARBA00040794"/>
    </source>
</evidence>
<dbReference type="PROSITE" id="PS51462">
    <property type="entry name" value="NUDIX"/>
    <property type="match status" value="1"/>
</dbReference>
<name>A0ABV4U000_9BACT</name>
<dbReference type="RefSeq" id="WP_425343850.1">
    <property type="nucleotide sequence ID" value="NZ_JBGUBD010000001.1"/>
</dbReference>
<dbReference type="Gene3D" id="3.90.79.10">
    <property type="entry name" value="Nucleoside Triphosphate Pyrophosphohydrolase"/>
    <property type="match status" value="1"/>
</dbReference>
<keyword evidence="3" id="KW-0515">Mutator protein</keyword>
<evidence type="ECO:0000256" key="4">
    <source>
        <dbReference type="ARBA" id="ARBA00022705"/>
    </source>
</evidence>
<dbReference type="InterPro" id="IPR015797">
    <property type="entry name" value="NUDIX_hydrolase-like_dom_sf"/>
</dbReference>
<dbReference type="NCBIfam" id="TIGR00586">
    <property type="entry name" value="mutt"/>
    <property type="match status" value="1"/>
</dbReference>
<evidence type="ECO:0000256" key="16">
    <source>
        <dbReference type="ARBA" id="ARBA00042798"/>
    </source>
</evidence>
<evidence type="ECO:0000313" key="19">
    <source>
        <dbReference type="Proteomes" id="UP001575105"/>
    </source>
</evidence>
<dbReference type="GO" id="GO:0035539">
    <property type="term" value="F:8-oxo-7,8-dihydrodeoxyguanosine triphosphate pyrophosphatase activity"/>
    <property type="evidence" value="ECO:0007669"/>
    <property type="project" value="UniProtKB-EC"/>
</dbReference>
<dbReference type="InterPro" id="IPR047127">
    <property type="entry name" value="MutT-like"/>
</dbReference>
<keyword evidence="5" id="KW-0479">Metal-binding</keyword>
<evidence type="ECO:0000256" key="12">
    <source>
        <dbReference type="ARBA" id="ARBA00038905"/>
    </source>
</evidence>
<gene>
    <name evidence="18" type="primary">mutT</name>
    <name evidence="18" type="ORF">ACERK3_01330</name>
</gene>
<keyword evidence="7 18" id="KW-0378">Hydrolase</keyword>
<keyword evidence="6" id="KW-0227">DNA damage</keyword>
<comment type="catalytic activity">
    <reaction evidence="11">
        <text>8-oxo-GTP + H2O = 8-oxo-GMP + diphosphate + H(+)</text>
        <dbReference type="Rhea" id="RHEA:67616"/>
        <dbReference type="ChEBI" id="CHEBI:15377"/>
        <dbReference type="ChEBI" id="CHEBI:15378"/>
        <dbReference type="ChEBI" id="CHEBI:33019"/>
        <dbReference type="ChEBI" id="CHEBI:143553"/>
        <dbReference type="ChEBI" id="CHEBI:145694"/>
    </reaction>
</comment>
<accession>A0ABV4U000</accession>
<evidence type="ECO:0000256" key="11">
    <source>
        <dbReference type="ARBA" id="ARBA00036904"/>
    </source>
</evidence>
<organism evidence="18 19">
    <name type="scientific">Natronomicrosphaera hydrolytica</name>
    <dbReference type="NCBI Taxonomy" id="3242702"/>
    <lineage>
        <taxon>Bacteria</taxon>
        <taxon>Pseudomonadati</taxon>
        <taxon>Planctomycetota</taxon>
        <taxon>Phycisphaerae</taxon>
        <taxon>Phycisphaerales</taxon>
        <taxon>Phycisphaeraceae</taxon>
        <taxon>Natronomicrosphaera</taxon>
    </lineage>
</organism>
<dbReference type="EMBL" id="JBGUBD010000001">
    <property type="protein sequence ID" value="MFA9476925.1"/>
    <property type="molecule type" value="Genomic_DNA"/>
</dbReference>
<evidence type="ECO:0000256" key="8">
    <source>
        <dbReference type="ARBA" id="ARBA00022842"/>
    </source>
</evidence>
<dbReference type="PANTHER" id="PTHR47707:SF1">
    <property type="entry name" value="NUDIX HYDROLASE FAMILY PROTEIN"/>
    <property type="match status" value="1"/>
</dbReference>
<dbReference type="Pfam" id="PF14815">
    <property type="entry name" value="NUDIX_4"/>
    <property type="match status" value="1"/>
</dbReference>
<dbReference type="CDD" id="cd03425">
    <property type="entry name" value="NUDIX_MutT_NudA_like"/>
    <property type="match status" value="1"/>
</dbReference>
<evidence type="ECO:0000256" key="5">
    <source>
        <dbReference type="ARBA" id="ARBA00022723"/>
    </source>
</evidence>
<comment type="catalytic activity">
    <reaction evidence="10">
        <text>8-oxo-dGTP + H2O = 8-oxo-dGMP + diphosphate + H(+)</text>
        <dbReference type="Rhea" id="RHEA:31575"/>
        <dbReference type="ChEBI" id="CHEBI:15377"/>
        <dbReference type="ChEBI" id="CHEBI:15378"/>
        <dbReference type="ChEBI" id="CHEBI:33019"/>
        <dbReference type="ChEBI" id="CHEBI:63224"/>
        <dbReference type="ChEBI" id="CHEBI:77896"/>
        <dbReference type="EC" id="3.6.1.55"/>
    </reaction>
</comment>
<comment type="caution">
    <text evidence="18">The sequence shown here is derived from an EMBL/GenBank/DDBJ whole genome shotgun (WGS) entry which is preliminary data.</text>
</comment>
<evidence type="ECO:0000256" key="1">
    <source>
        <dbReference type="ARBA" id="ARBA00001946"/>
    </source>
</evidence>
<feature type="domain" description="Nudix hydrolase" evidence="17">
    <location>
        <begin position="4"/>
        <end position="133"/>
    </location>
</feature>
<proteinExistence type="inferred from homology"/>
<evidence type="ECO:0000256" key="14">
    <source>
        <dbReference type="ARBA" id="ARBA00041592"/>
    </source>
</evidence>
<dbReference type="InterPro" id="IPR029119">
    <property type="entry name" value="MutY_C"/>
</dbReference>
<evidence type="ECO:0000256" key="6">
    <source>
        <dbReference type="ARBA" id="ARBA00022763"/>
    </source>
</evidence>
<keyword evidence="9" id="KW-0234">DNA repair</keyword>
<evidence type="ECO:0000256" key="10">
    <source>
        <dbReference type="ARBA" id="ARBA00035861"/>
    </source>
</evidence>
<dbReference type="PANTHER" id="PTHR47707">
    <property type="entry name" value="8-OXO-DGTP DIPHOSPHATASE"/>
    <property type="match status" value="1"/>
</dbReference>
<dbReference type="EC" id="3.6.1.55" evidence="12"/>
<sequence>MVEAIEVAVGVLAERGADGVWQVLIARRPHDGVLGGYWEFPGGKCEADETLRQCVVREFEEELALQVAVTQTLTHIEHSYDHGYIRLHAYLCEHVAGEPKAIAVTEFRWVNVDTLPTYRFPPANDALLDRIRVVLSEDEGNDVVEADAQS</sequence>
<keyword evidence="4" id="KW-0235">DNA replication</keyword>
<reference evidence="18 19" key="1">
    <citation type="submission" date="2024-08" db="EMBL/GenBank/DDBJ databases">
        <title>Whole-genome sequencing of halo(alkali)philic microorganisms from hypersaline lakes.</title>
        <authorList>
            <person name="Sorokin D.Y."/>
            <person name="Merkel A.Y."/>
            <person name="Messina E."/>
            <person name="Yakimov M."/>
        </authorList>
    </citation>
    <scope>NUCLEOTIDE SEQUENCE [LARGE SCALE GENOMIC DNA]</scope>
    <source>
        <strain evidence="18 19">AB-hyl4</strain>
    </source>
</reference>
<dbReference type="InterPro" id="IPR003561">
    <property type="entry name" value="Mutator_MutT"/>
</dbReference>
<evidence type="ECO:0000256" key="9">
    <source>
        <dbReference type="ARBA" id="ARBA00023204"/>
    </source>
</evidence>
<keyword evidence="19" id="KW-1185">Reference proteome</keyword>
<dbReference type="SUPFAM" id="SSF55811">
    <property type="entry name" value="Nudix"/>
    <property type="match status" value="1"/>
</dbReference>
<dbReference type="Proteomes" id="UP001575105">
    <property type="component" value="Unassembled WGS sequence"/>
</dbReference>